<evidence type="ECO:0000256" key="5">
    <source>
        <dbReference type="ARBA" id="ARBA00022729"/>
    </source>
</evidence>
<keyword evidence="3 10" id="KW-1134">Transmembrane beta strand</keyword>
<evidence type="ECO:0000256" key="11">
    <source>
        <dbReference type="SAM" id="Coils"/>
    </source>
</evidence>
<feature type="coiled-coil region" evidence="11">
    <location>
        <begin position="250"/>
        <end position="277"/>
    </location>
</feature>
<organism evidence="12 13">
    <name type="scientific">Phytobacter diazotrophicus</name>
    <dbReference type="NCBI Taxonomy" id="395631"/>
    <lineage>
        <taxon>Bacteria</taxon>
        <taxon>Pseudomonadati</taxon>
        <taxon>Pseudomonadota</taxon>
        <taxon>Gammaproteobacteria</taxon>
        <taxon>Enterobacterales</taxon>
        <taxon>Enterobacteriaceae</taxon>
        <taxon>Phytobacter</taxon>
    </lineage>
</organism>
<evidence type="ECO:0000256" key="8">
    <source>
        <dbReference type="ARBA" id="ARBA00023288"/>
    </source>
</evidence>
<evidence type="ECO:0000256" key="3">
    <source>
        <dbReference type="ARBA" id="ARBA00022452"/>
    </source>
</evidence>
<dbReference type="EMBL" id="AP025334">
    <property type="protein sequence ID" value="BDD48811.1"/>
    <property type="molecule type" value="Genomic_DNA"/>
</dbReference>
<keyword evidence="5" id="KW-0732">Signal</keyword>
<dbReference type="NCBIfam" id="TIGR01845">
    <property type="entry name" value="outer_NodT"/>
    <property type="match status" value="1"/>
</dbReference>
<evidence type="ECO:0000313" key="13">
    <source>
        <dbReference type="Proteomes" id="UP001320460"/>
    </source>
</evidence>
<keyword evidence="13" id="KW-1185">Reference proteome</keyword>
<evidence type="ECO:0000256" key="1">
    <source>
        <dbReference type="ARBA" id="ARBA00004459"/>
    </source>
</evidence>
<comment type="similarity">
    <text evidence="2 10">Belongs to the outer membrane factor (OMF) (TC 1.B.17) family.</text>
</comment>
<accession>A0ABN6LI16</accession>
<comment type="function">
    <text evidence="9">Could be involved in resistance to puromycin, acriflavine and tetraphenylarsonium chloride.</text>
</comment>
<dbReference type="Gene3D" id="1.20.1600.10">
    <property type="entry name" value="Outer membrane efflux proteins (OEP)"/>
    <property type="match status" value="1"/>
</dbReference>
<evidence type="ECO:0000256" key="6">
    <source>
        <dbReference type="ARBA" id="ARBA00023136"/>
    </source>
</evidence>
<gene>
    <name evidence="12" type="ORF">PDTA9734_02980</name>
</gene>
<keyword evidence="4 10" id="KW-0812">Transmembrane</keyword>
<evidence type="ECO:0000313" key="12">
    <source>
        <dbReference type="EMBL" id="BDD48811.1"/>
    </source>
</evidence>
<dbReference type="Gene3D" id="2.20.200.10">
    <property type="entry name" value="Outer membrane efflux proteins (OEP)"/>
    <property type="match status" value="1"/>
</dbReference>
<evidence type="ECO:0000256" key="9">
    <source>
        <dbReference type="ARBA" id="ARBA00037313"/>
    </source>
</evidence>
<proteinExistence type="inferred from homology"/>
<sequence length="500" mass="54008">MSIYNKTVQYGTKKGCILKINNLHLRRTLLPPGTRLTLLTVMLLLAGCSTAPDSRLGHIKGAGELASSQSLTTAKKGQWPDTQWWLRYHDSQLDSLMTNALALAPTLKVAEARLRNAAGIAEQIGAIRSVQLGAAASASKDKVSYAYQSYMPPHGWNDYGSVTANLSFNLDFWGKNRAAVAAATSDYAAAEAEMQSAKLLIQTSLVQAYAELARLYLNRDTTQNALEIRSKTVELMAERNSNGLETDGVVRQMQALKERAEAELIAADESIQLQKNAIAALLGDGPDRALSIQRPAIHLDESFNLPANTGINILGHRPDISAARWRVEAAAKRIHVAKAAHYPDISITGFIGYQSFGLNNLTRSGNDAGSIGPALYLPIFTGGRLSGQLTSAEANYEESVATYNNTLTLALHDVANVVTRSKALKERLAKTESAFDNARAAYDIADKRYRGGLATYLDVLTTEDAMLDTQRALVNLQSQAFSLDVSLIHALGGGFVASKS</sequence>
<dbReference type="InterPro" id="IPR010131">
    <property type="entry name" value="MdtP/NodT-like"/>
</dbReference>
<keyword evidence="8 10" id="KW-0449">Lipoprotein</keyword>
<dbReference type="PANTHER" id="PTHR30203:SF20">
    <property type="entry name" value="MULTIDRUG RESISTANCE OUTER MEMBRANE PROTEIN MDTP-RELATED"/>
    <property type="match status" value="1"/>
</dbReference>
<name>A0ABN6LI16_9ENTR</name>
<evidence type="ECO:0000256" key="4">
    <source>
        <dbReference type="ARBA" id="ARBA00022692"/>
    </source>
</evidence>
<dbReference type="PANTHER" id="PTHR30203">
    <property type="entry name" value="OUTER MEMBRANE CATION EFFLUX PROTEIN"/>
    <property type="match status" value="1"/>
</dbReference>
<evidence type="ECO:0000256" key="7">
    <source>
        <dbReference type="ARBA" id="ARBA00023139"/>
    </source>
</evidence>
<keyword evidence="6 10" id="KW-0472">Membrane</keyword>
<evidence type="ECO:0000256" key="2">
    <source>
        <dbReference type="ARBA" id="ARBA00007613"/>
    </source>
</evidence>
<comment type="subcellular location">
    <subcellularLocation>
        <location evidence="1 10">Cell outer membrane</location>
        <topology evidence="1 10">Lipid-anchor</topology>
    </subcellularLocation>
</comment>
<reference evidence="12 13" key="1">
    <citation type="submission" date="2021-12" db="EMBL/GenBank/DDBJ databases">
        <title>Complete genome sequence of Phytobacter diazotrophicus TA9734.</title>
        <authorList>
            <person name="Kubota H."/>
            <person name="Nakayama Y."/>
            <person name="Ariyoshi T."/>
        </authorList>
    </citation>
    <scope>NUCLEOTIDE SEQUENCE [LARGE SCALE GENOMIC DNA]</scope>
    <source>
        <strain evidence="12 13">TA9734</strain>
    </source>
</reference>
<keyword evidence="7 10" id="KW-0564">Palmitate</keyword>
<dbReference type="Proteomes" id="UP001320460">
    <property type="component" value="Chromosome"/>
</dbReference>
<dbReference type="SUPFAM" id="SSF56954">
    <property type="entry name" value="Outer membrane efflux proteins (OEP)"/>
    <property type="match status" value="1"/>
</dbReference>
<dbReference type="InterPro" id="IPR003423">
    <property type="entry name" value="OMP_efflux"/>
</dbReference>
<protein>
    <submittedName>
        <fullName evidence="12">Multidrug resistance protein</fullName>
    </submittedName>
</protein>
<evidence type="ECO:0000256" key="10">
    <source>
        <dbReference type="RuleBase" id="RU362097"/>
    </source>
</evidence>
<dbReference type="Pfam" id="PF02321">
    <property type="entry name" value="OEP"/>
    <property type="match status" value="2"/>
</dbReference>
<keyword evidence="11" id="KW-0175">Coiled coil</keyword>